<keyword evidence="5" id="KW-0378">Hydrolase</keyword>
<reference evidence="5" key="1">
    <citation type="submission" date="2020-11" db="EMBL/GenBank/DDBJ databases">
        <authorList>
            <consortium name="DOE Joint Genome Institute"/>
            <person name="Ahrendt S."/>
            <person name="Riley R."/>
            <person name="Andreopoulos W."/>
            <person name="Labutti K."/>
            <person name="Pangilinan J."/>
            <person name="Ruiz-Duenas F.J."/>
            <person name="Barrasa J.M."/>
            <person name="Sanchez-Garcia M."/>
            <person name="Camarero S."/>
            <person name="Miyauchi S."/>
            <person name="Serrano A."/>
            <person name="Linde D."/>
            <person name="Babiker R."/>
            <person name="Drula E."/>
            <person name="Ayuso-Fernandez I."/>
            <person name="Pacheco R."/>
            <person name="Padilla G."/>
            <person name="Ferreira P."/>
            <person name="Barriuso J."/>
            <person name="Kellner H."/>
            <person name="Castanera R."/>
            <person name="Alfaro M."/>
            <person name="Ramirez L."/>
            <person name="Pisabarro A.G."/>
            <person name="Kuo A."/>
            <person name="Tritt A."/>
            <person name="Lipzen A."/>
            <person name="He G."/>
            <person name="Yan M."/>
            <person name="Ng V."/>
            <person name="Cullen D."/>
            <person name="Martin F."/>
            <person name="Rosso M.-N."/>
            <person name="Henrissat B."/>
            <person name="Hibbett D."/>
            <person name="Martinez A.T."/>
            <person name="Grigoriev I.V."/>
        </authorList>
    </citation>
    <scope>NUCLEOTIDE SEQUENCE</scope>
    <source>
        <strain evidence="5">CBS 247.69</strain>
    </source>
</reference>
<evidence type="ECO:0000256" key="1">
    <source>
        <dbReference type="ARBA" id="ARBA00022737"/>
    </source>
</evidence>
<dbReference type="Pfam" id="PF01822">
    <property type="entry name" value="WSC"/>
    <property type="match status" value="3"/>
</dbReference>
<evidence type="ECO:0000256" key="2">
    <source>
        <dbReference type="SAM" id="MobiDB-lite"/>
    </source>
</evidence>
<keyword evidence="3" id="KW-0732">Signal</keyword>
<keyword evidence="6" id="KW-1185">Reference proteome</keyword>
<dbReference type="InterPro" id="IPR002889">
    <property type="entry name" value="WSC_carb-bd"/>
</dbReference>
<dbReference type="CDD" id="cd11577">
    <property type="entry name" value="GH71"/>
    <property type="match status" value="1"/>
</dbReference>
<name>A0A9P6CD22_9AGAR</name>
<dbReference type="InterPro" id="IPR005197">
    <property type="entry name" value="Glyco_hydro_71"/>
</dbReference>
<dbReference type="Gene3D" id="3.20.20.80">
    <property type="entry name" value="Glycosidases"/>
    <property type="match status" value="1"/>
</dbReference>
<feature type="region of interest" description="Disordered" evidence="2">
    <location>
        <begin position="458"/>
        <end position="484"/>
    </location>
</feature>
<dbReference type="SMART" id="SM00321">
    <property type="entry name" value="WSC"/>
    <property type="match status" value="3"/>
</dbReference>
<feature type="domain" description="WSC" evidence="4">
    <location>
        <begin position="727"/>
        <end position="821"/>
    </location>
</feature>
<keyword evidence="1" id="KW-0677">Repeat</keyword>
<dbReference type="GO" id="GO:0051118">
    <property type="term" value="F:glucan endo-1,3-alpha-glucosidase activity"/>
    <property type="evidence" value="ECO:0007669"/>
    <property type="project" value="InterPro"/>
</dbReference>
<dbReference type="PROSITE" id="PS51212">
    <property type="entry name" value="WSC"/>
    <property type="match status" value="3"/>
</dbReference>
<evidence type="ECO:0000256" key="3">
    <source>
        <dbReference type="SAM" id="SignalP"/>
    </source>
</evidence>
<dbReference type="InterPro" id="IPR051589">
    <property type="entry name" value="Sialate-O-sulfotransferase"/>
</dbReference>
<dbReference type="Proteomes" id="UP000807353">
    <property type="component" value="Unassembled WGS sequence"/>
</dbReference>
<feature type="domain" description="WSC" evidence="4">
    <location>
        <begin position="494"/>
        <end position="587"/>
    </location>
</feature>
<dbReference type="AlphaFoldDB" id="A0A9P6CD22"/>
<dbReference type="EMBL" id="MU150411">
    <property type="protein sequence ID" value="KAF9456639.1"/>
    <property type="molecule type" value="Genomic_DNA"/>
</dbReference>
<dbReference type="OrthoDB" id="3257981at2759"/>
<feature type="domain" description="WSC" evidence="4">
    <location>
        <begin position="617"/>
        <end position="713"/>
    </location>
</feature>
<organism evidence="5 6">
    <name type="scientific">Collybia nuda</name>
    <dbReference type="NCBI Taxonomy" id="64659"/>
    <lineage>
        <taxon>Eukaryota</taxon>
        <taxon>Fungi</taxon>
        <taxon>Dikarya</taxon>
        <taxon>Basidiomycota</taxon>
        <taxon>Agaricomycotina</taxon>
        <taxon>Agaricomycetes</taxon>
        <taxon>Agaricomycetidae</taxon>
        <taxon>Agaricales</taxon>
        <taxon>Tricholomatineae</taxon>
        <taxon>Clitocybaceae</taxon>
        <taxon>Collybia</taxon>
    </lineage>
</organism>
<feature type="chain" id="PRO_5040172918" evidence="3">
    <location>
        <begin position="21"/>
        <end position="834"/>
    </location>
</feature>
<proteinExistence type="predicted"/>
<accession>A0A9P6CD22</accession>
<dbReference type="Pfam" id="PF03659">
    <property type="entry name" value="Glyco_hydro_71"/>
    <property type="match status" value="1"/>
</dbReference>
<feature type="signal peptide" evidence="3">
    <location>
        <begin position="1"/>
        <end position="20"/>
    </location>
</feature>
<evidence type="ECO:0000259" key="4">
    <source>
        <dbReference type="PROSITE" id="PS51212"/>
    </source>
</evidence>
<sequence length="834" mass="89920">MRTNLIFAVVGFFILPNVIGRKSHRSLDQTLYKHRRLSPRHNNATDYQDNGTPELVKRGETKYVFMHHIVGNTFPYTQADWADDIRQIQAKGVDALALNMGGDSWQRTQISSAYAAAADLGTNFKLFISFDFTAMGCDVNDIVNRVNQFASHPNQLQIDGRPMISSFAGSCLGNAGWASLKAQTNGYLMPFIEGIEGQFGSWTSLDSWYCWGCAWPQGNMDKNTGDDDYYISQLGSRYGATVSNWMFTHYDYKNWYQRGDDWLIITRWEQLMAMRNTITFAEMISWNDYGESHYFGPIKGAQPDRTTWVNNIPHTAWFDMSQYYITAFKTGSYPLITQDVIYYWARPHPATATASSDPLSHPTGFDWSPDVLWAVVFSTSPSTVTLSCGSSSQTFDNVAAGVTKLKIPLAPGKITVTMIKNGATVINQTPSDYTFATNPSLYNYNAYVGSAKGISTPPTSTTATSSTSVSTTTTTTSTSGIPPAPTTTSISGVVWSYLGCYPDFPPRTLNNGINNSIPNQSVATCLNMCSSANYSFGGTEFGVECWCSNAITAGINLVSANECNMSCSGNSSDTCGAGNRISLYSAIGVKPSTTPSPTSPSSTAPTPTLVPAPAGSAYSYYGCVAEGTFGSRRALTGPSFSQNNMTPQTCQSLCTGYQFAGVEYGLQCFCGNSLRNNGATGAVIDSDSCGVPCAGDPSKKCGGSWTLSVYSKGSTGNTLPPPPPPSGWTSAGCFIDTSDRILRASMTTEPGMTTERCVAICSSQGHSIAATEHGSECMCDSKLFTTGGIRPINDSDCNMKCDGNPAQMCGSTWRANVYVRSSTLLPGIKLQLGL</sequence>
<protein>
    <submittedName>
        <fullName evidence="5">Glycosyl hydrolase family 71-domain-containing protein</fullName>
    </submittedName>
</protein>
<dbReference type="PANTHER" id="PTHR45964:SF5">
    <property type="entry name" value="WSCD FAMILY MEMBER CG9164"/>
    <property type="match status" value="1"/>
</dbReference>
<gene>
    <name evidence="5" type="ORF">BDZ94DRAFT_332538</name>
</gene>
<dbReference type="PANTHER" id="PTHR45964">
    <property type="entry name" value="WSCD FAMILY MEMBER CG9164"/>
    <property type="match status" value="1"/>
</dbReference>
<evidence type="ECO:0000313" key="6">
    <source>
        <dbReference type="Proteomes" id="UP000807353"/>
    </source>
</evidence>
<evidence type="ECO:0000313" key="5">
    <source>
        <dbReference type="EMBL" id="KAF9456639.1"/>
    </source>
</evidence>
<comment type="caution">
    <text evidence="5">The sequence shown here is derived from an EMBL/GenBank/DDBJ whole genome shotgun (WGS) entry which is preliminary data.</text>
</comment>